<dbReference type="InterPro" id="IPR003423">
    <property type="entry name" value="OMP_efflux"/>
</dbReference>
<dbReference type="InterPro" id="IPR051906">
    <property type="entry name" value="TolC-like"/>
</dbReference>
<protein>
    <submittedName>
        <fullName evidence="8">TolC family protein</fullName>
    </submittedName>
</protein>
<keyword evidence="9" id="KW-1185">Reference proteome</keyword>
<comment type="caution">
    <text evidence="8">The sequence shown here is derived from an EMBL/GenBank/DDBJ whole genome shotgun (WGS) entry which is preliminary data.</text>
</comment>
<keyword evidence="3" id="KW-0813">Transport</keyword>
<gene>
    <name evidence="8" type="ORF">KHA90_20345</name>
</gene>
<keyword evidence="4" id="KW-1134">Transmembrane beta strand</keyword>
<sequence>MKNSKNYIVSLDLRVHVFNQNNRFLFLTSIWLFIFLILSNSIKAQDVPQEKYKLSLAETVEFAKAQNKWVHAAYIEQKAANEDQKDTYAAALPVINVGSSYQRFSDLTLYTDGLSHSTSGPRKPTPNSAALGIDVLFNIYNGGKQQAVQKEQTSRLKLARLNTSEISGNIALQTATQYLDLVRLNELHKFILDQLKRAETRVNNIYSLYRNQKVTKSDVLRAEVALSNVGLSLQQNENDILIANQKLVNLMNVPDSVVILPTDSAGMSKPDIMSLKPFIENAEVSSFDVQKSAENIETQRARLSGVKSNNKPSLTFYSNYGVNYPNYLFFPPVNQAYSLGFVGLKMQYSISSLYQNKSKVTATKLRVNELEMQHEAHTDHVRIEVKSYYIKYIEALRRISVNERSVEQARVNFGIVNTKYLNQLSLLTDLLDADNLYQESRLNVVKAQTDALAIYYHILYTSGNL</sequence>
<reference evidence="8 9" key="1">
    <citation type="journal article" date="2018" name="Int. J. Syst. Evol. Microbiol.">
        <title>Flavobacterium chryseum sp. nov. and Flavobacterium psychroterrae sp. nov., novel environmental bacteria isolated from Antarctica.</title>
        <authorList>
            <person name="Kralova S."/>
            <person name="Svec P."/>
            <person name="Busse H.J."/>
            <person name="Stankova E."/>
            <person name="Vaczi P."/>
            <person name="Sedlacek I."/>
        </authorList>
    </citation>
    <scope>NUCLEOTIDE SEQUENCE [LARGE SCALE GENOMIC DNA]</scope>
    <source>
        <strain evidence="8 9">CCM 8827</strain>
    </source>
</reference>
<proteinExistence type="inferred from homology"/>
<keyword evidence="6" id="KW-0472">Membrane</keyword>
<dbReference type="PANTHER" id="PTHR30026">
    <property type="entry name" value="OUTER MEMBRANE PROTEIN TOLC"/>
    <property type="match status" value="1"/>
</dbReference>
<evidence type="ECO:0000313" key="8">
    <source>
        <dbReference type="EMBL" id="MBS7233372.1"/>
    </source>
</evidence>
<dbReference type="Gene3D" id="1.20.1600.10">
    <property type="entry name" value="Outer membrane efflux proteins (OEP)"/>
    <property type="match status" value="1"/>
</dbReference>
<dbReference type="SUPFAM" id="SSF56954">
    <property type="entry name" value="Outer membrane efflux proteins (OEP)"/>
    <property type="match status" value="1"/>
</dbReference>
<evidence type="ECO:0000256" key="7">
    <source>
        <dbReference type="ARBA" id="ARBA00023237"/>
    </source>
</evidence>
<dbReference type="PANTHER" id="PTHR30026:SF20">
    <property type="entry name" value="OUTER MEMBRANE PROTEIN TOLC"/>
    <property type="match status" value="1"/>
</dbReference>
<comment type="subcellular location">
    <subcellularLocation>
        <location evidence="1">Cell outer membrane</location>
    </subcellularLocation>
</comment>
<evidence type="ECO:0000256" key="4">
    <source>
        <dbReference type="ARBA" id="ARBA00022452"/>
    </source>
</evidence>
<evidence type="ECO:0000256" key="6">
    <source>
        <dbReference type="ARBA" id="ARBA00023136"/>
    </source>
</evidence>
<keyword evidence="7" id="KW-0998">Cell outer membrane</keyword>
<comment type="similarity">
    <text evidence="2">Belongs to the outer membrane factor (OMF) (TC 1.B.17) family.</text>
</comment>
<dbReference type="EMBL" id="JAGYVZ010000024">
    <property type="protein sequence ID" value="MBS7233372.1"/>
    <property type="molecule type" value="Genomic_DNA"/>
</dbReference>
<evidence type="ECO:0000313" key="9">
    <source>
        <dbReference type="Proteomes" id="UP000722625"/>
    </source>
</evidence>
<organism evidence="8 9">
    <name type="scientific">Flavobacterium psychroterrae</name>
    <dbReference type="NCBI Taxonomy" id="2133767"/>
    <lineage>
        <taxon>Bacteria</taxon>
        <taxon>Pseudomonadati</taxon>
        <taxon>Bacteroidota</taxon>
        <taxon>Flavobacteriia</taxon>
        <taxon>Flavobacteriales</taxon>
        <taxon>Flavobacteriaceae</taxon>
        <taxon>Flavobacterium</taxon>
    </lineage>
</organism>
<dbReference type="Proteomes" id="UP000722625">
    <property type="component" value="Unassembled WGS sequence"/>
</dbReference>
<evidence type="ECO:0000256" key="2">
    <source>
        <dbReference type="ARBA" id="ARBA00007613"/>
    </source>
</evidence>
<evidence type="ECO:0000256" key="3">
    <source>
        <dbReference type="ARBA" id="ARBA00022448"/>
    </source>
</evidence>
<evidence type="ECO:0000256" key="1">
    <source>
        <dbReference type="ARBA" id="ARBA00004442"/>
    </source>
</evidence>
<dbReference type="RefSeq" id="WP_213305667.1">
    <property type="nucleotide sequence ID" value="NZ_JAGYVZ010000024.1"/>
</dbReference>
<accession>A0ABS5PGF7</accession>
<dbReference type="Pfam" id="PF02321">
    <property type="entry name" value="OEP"/>
    <property type="match status" value="1"/>
</dbReference>
<keyword evidence="5" id="KW-0812">Transmembrane</keyword>
<evidence type="ECO:0000256" key="5">
    <source>
        <dbReference type="ARBA" id="ARBA00022692"/>
    </source>
</evidence>
<name>A0ABS5PGF7_9FLAO</name>